<sequence length="1464" mass="158772">MSFIPYVTSIAPYPRAHLRSLVWCYPACYKVTHGIVISLTERIATNKTARLQSQNGGDGDGVDDQQCKVHYPPGGYVSLTIGQFTGDADHASSRTRQRQLDRDRYGPNGHRCCPDCMVGPECSHNVKMRDPKFHTPMKIVTVTGAHHNGRTHLAYNSTTYPGVPACPCSAFEYRISGIEGSNGEATGDLESLFRIDSATGHVFLNDHVTMRPNQMYVLTILVRNVLTNASDETRLSVNSLSPVHQFTPLRSHIGYDVGSNIEDIVLLEPQPLSRHKRATPPAETQFTLSYEPTAITELRVGTRIKFKLDIVFPATSVDMRVELFTPDDIHTIMILCDVSVTFGSNLISTYNNSPVFESKTNQPHQNDWAILDFGPVNYVTSTPTTLAEHTATVLYEAVMTDSLQATNSTYWVSAGAEYSSETYIWIGQASFTAMMDGNMTVGSDPIFNVTLPTSLALGQTVLGTLDMYIPYPAKDYVLKVHTPADEIGLMSICWIQNTWTETDFGSNFRCVNKYSQITSGLTKDAQAIGNSIATVNLGTLLNKGSRDANPVVSDNRVSAQFIAHLYPDVTKVGQLRSLGFSLEAGDTTVIVGTANFTITAAGSSSTNPGLTSVTPSGPILDAMVGKPVKVTYVMSIPPSTSASLYVIEASVPANAFTVCSLKVTSIGNAMPCHNPHWYVSKYETTAGNVEPDKASVDLGYVTNLNLTTNNLFTVEAVFKPLSGATLNTLYTLNFNVMVGTTSVNIHPMQITVTSSGSPTTITNATAPMFNMDFYNGNIQVPVNGGTRVDVTMTTSRNVTYDAFDMEFITPFGNTSTYMHVCRVDIVRNGKNVPCISPEWYNTRMDYRSQYNDGYNDRALLNLGSLCNMEDVNNNTEDQVNFAFFYRVLDNVEVTHNSEHHVSMGLQYSSTQLFVGDIQMTATRGQNFGPVNNQTGNSFGAYFTNSSYIPLPIGVSLLTTIVIKIPRGNSSEITVKATSNNQEIQVCTVRVVAAGNHFPCVDDKLVKRTYVMSADGTGFSEVSAAVGIVTNYGDTSGQMTPNGYMDNDGFQVEVILRAARGYPSTTASYTVHVYLDTQKTSALAWSLPVTTTESFAAVPQTTAQGPVNASMSIGEMTIGDNNSTVAIGDVRMVTMDVVVPERSEYDLRVSFVVPVGDVGKIEICDGAVIFVGDNVPCVNNEVAPTFQGSSDYNSTVSFDLGYVCNKPLYPGNTGANTVRLAAYVRVVPNGLAVPGSTVSISGTVQTFTSTVTVGTLTLTVADSSIFTDRVVSLPNVPNDTIMTLSVANPLVMNVGQNVTLDVIVKVPPVSVSRFLFDAEVPHDGTSACMTIRDIRVVGSLGRNVLCVEPSVNNKNVIYTPYYNSSLGNGQTTYGYLDVGIITNTGVTYKRKTPPNATTDDDRLLLQLDIQMADCATNVNGTLLTISLGHKVANYVFIYEHPVQVRRDTLEKPDIFLEGSVNAASN</sequence>
<reference evidence="1" key="1">
    <citation type="journal article" date="2019" name="bioRxiv">
        <title>The Genome of the Zebra Mussel, Dreissena polymorpha: A Resource for Invasive Species Research.</title>
        <authorList>
            <person name="McCartney M.A."/>
            <person name="Auch B."/>
            <person name="Kono T."/>
            <person name="Mallez S."/>
            <person name="Zhang Y."/>
            <person name="Obille A."/>
            <person name="Becker A."/>
            <person name="Abrahante J.E."/>
            <person name="Garbe J."/>
            <person name="Badalamenti J.P."/>
            <person name="Herman A."/>
            <person name="Mangelson H."/>
            <person name="Liachko I."/>
            <person name="Sullivan S."/>
            <person name="Sone E.D."/>
            <person name="Koren S."/>
            <person name="Silverstein K.A.T."/>
            <person name="Beckman K.B."/>
            <person name="Gohl D.M."/>
        </authorList>
    </citation>
    <scope>NUCLEOTIDE SEQUENCE</scope>
    <source>
        <strain evidence="1">Duluth1</strain>
        <tissue evidence="1">Whole animal</tissue>
    </source>
</reference>
<protein>
    <recommendedName>
        <fullName evidence="3">Cadherin domain-containing protein</fullName>
    </recommendedName>
</protein>
<accession>A0A9D4R9R5</accession>
<organism evidence="1 2">
    <name type="scientific">Dreissena polymorpha</name>
    <name type="common">Zebra mussel</name>
    <name type="synonym">Mytilus polymorpha</name>
    <dbReference type="NCBI Taxonomy" id="45954"/>
    <lineage>
        <taxon>Eukaryota</taxon>
        <taxon>Metazoa</taxon>
        <taxon>Spiralia</taxon>
        <taxon>Lophotrochozoa</taxon>
        <taxon>Mollusca</taxon>
        <taxon>Bivalvia</taxon>
        <taxon>Autobranchia</taxon>
        <taxon>Heteroconchia</taxon>
        <taxon>Euheterodonta</taxon>
        <taxon>Imparidentia</taxon>
        <taxon>Neoheterodontei</taxon>
        <taxon>Myida</taxon>
        <taxon>Dreissenoidea</taxon>
        <taxon>Dreissenidae</taxon>
        <taxon>Dreissena</taxon>
    </lineage>
</organism>
<dbReference type="EMBL" id="JAIWYP010000002">
    <property type="protein sequence ID" value="KAH3860371.1"/>
    <property type="molecule type" value="Genomic_DNA"/>
</dbReference>
<evidence type="ECO:0000313" key="1">
    <source>
        <dbReference type="EMBL" id="KAH3860371.1"/>
    </source>
</evidence>
<gene>
    <name evidence="1" type="ORF">DPMN_023269</name>
</gene>
<evidence type="ECO:0008006" key="3">
    <source>
        <dbReference type="Google" id="ProtNLM"/>
    </source>
</evidence>
<evidence type="ECO:0000313" key="2">
    <source>
        <dbReference type="Proteomes" id="UP000828390"/>
    </source>
</evidence>
<keyword evidence="2" id="KW-1185">Reference proteome</keyword>
<reference evidence="1" key="2">
    <citation type="submission" date="2020-11" db="EMBL/GenBank/DDBJ databases">
        <authorList>
            <person name="McCartney M.A."/>
            <person name="Auch B."/>
            <person name="Kono T."/>
            <person name="Mallez S."/>
            <person name="Becker A."/>
            <person name="Gohl D.M."/>
            <person name="Silverstein K.A.T."/>
            <person name="Koren S."/>
            <person name="Bechman K.B."/>
            <person name="Herman A."/>
            <person name="Abrahante J.E."/>
            <person name="Garbe J."/>
        </authorList>
    </citation>
    <scope>NUCLEOTIDE SEQUENCE</scope>
    <source>
        <strain evidence="1">Duluth1</strain>
        <tissue evidence="1">Whole animal</tissue>
    </source>
</reference>
<dbReference type="Proteomes" id="UP000828390">
    <property type="component" value="Unassembled WGS sequence"/>
</dbReference>
<proteinExistence type="predicted"/>
<comment type="caution">
    <text evidence="1">The sequence shown here is derived from an EMBL/GenBank/DDBJ whole genome shotgun (WGS) entry which is preliminary data.</text>
</comment>
<name>A0A9D4R9R5_DREPO</name>
<feature type="non-terminal residue" evidence="1">
    <location>
        <position position="1464"/>
    </location>
</feature>